<dbReference type="GO" id="GO:0000271">
    <property type="term" value="P:polysaccharide biosynthetic process"/>
    <property type="evidence" value="ECO:0007669"/>
    <property type="project" value="InterPro"/>
</dbReference>
<dbReference type="GO" id="GO:0051287">
    <property type="term" value="F:NAD binding"/>
    <property type="evidence" value="ECO:0007669"/>
    <property type="project" value="InterPro"/>
</dbReference>
<protein>
    <recommendedName>
        <fullName evidence="1">UDP-glucose/GDP-mannose dehydrogenase N-terminal domain-containing protein</fullName>
    </recommendedName>
</protein>
<dbReference type="AlphaFoldDB" id="X1A0E5"/>
<dbReference type="PIRSF" id="PIRSF000124">
    <property type="entry name" value="UDPglc_GDPman_dh"/>
    <property type="match status" value="1"/>
</dbReference>
<dbReference type="PANTHER" id="PTHR43491:SF1">
    <property type="entry name" value="UDP-N-ACETYL-D-MANNOSAMINE DEHYDROGENASE"/>
    <property type="match status" value="1"/>
</dbReference>
<dbReference type="InterPro" id="IPR028359">
    <property type="entry name" value="UDP_ManNAc/GlcNAc_DH"/>
</dbReference>
<dbReference type="Gene3D" id="3.40.50.720">
    <property type="entry name" value="NAD(P)-binding Rossmann-like Domain"/>
    <property type="match status" value="1"/>
</dbReference>
<dbReference type="PIRSF" id="PIRSF500136">
    <property type="entry name" value="UDP_ManNAc_DH"/>
    <property type="match status" value="1"/>
</dbReference>
<accession>X1A0E5</accession>
<dbReference type="PANTHER" id="PTHR43491">
    <property type="entry name" value="UDP-N-ACETYL-D-MANNOSAMINE DEHYDROGENASE"/>
    <property type="match status" value="1"/>
</dbReference>
<feature type="domain" description="UDP-glucose/GDP-mannose dehydrogenase N-terminal" evidence="1">
    <location>
        <begin position="19"/>
        <end position="192"/>
    </location>
</feature>
<comment type="caution">
    <text evidence="2">The sequence shown here is derived from an EMBL/GenBank/DDBJ whole genome shotgun (WGS) entry which is preliminary data.</text>
</comment>
<evidence type="ECO:0000313" key="2">
    <source>
        <dbReference type="EMBL" id="GAG53756.1"/>
    </source>
</evidence>
<reference evidence="2" key="1">
    <citation type="journal article" date="2014" name="Front. Microbiol.">
        <title>High frequency of phylogenetically diverse reductive dehalogenase-homologous genes in deep subseafloor sedimentary metagenomes.</title>
        <authorList>
            <person name="Kawai M."/>
            <person name="Futagami T."/>
            <person name="Toyoda A."/>
            <person name="Takaki Y."/>
            <person name="Nishi S."/>
            <person name="Hori S."/>
            <person name="Arai W."/>
            <person name="Tsubouchi T."/>
            <person name="Morono Y."/>
            <person name="Uchiyama I."/>
            <person name="Ito T."/>
            <person name="Fujiyama A."/>
            <person name="Inagaki F."/>
            <person name="Takami H."/>
        </authorList>
    </citation>
    <scope>NUCLEOTIDE SEQUENCE</scope>
    <source>
        <strain evidence="2">Expedition CK06-06</strain>
    </source>
</reference>
<organism evidence="2">
    <name type="scientific">marine sediment metagenome</name>
    <dbReference type="NCBI Taxonomy" id="412755"/>
    <lineage>
        <taxon>unclassified sequences</taxon>
        <taxon>metagenomes</taxon>
        <taxon>ecological metagenomes</taxon>
    </lineage>
</organism>
<name>X1A0E5_9ZZZZ</name>
<dbReference type="InterPro" id="IPR001732">
    <property type="entry name" value="UDP-Glc/GDP-Man_DH_N"/>
</dbReference>
<dbReference type="GO" id="GO:0016628">
    <property type="term" value="F:oxidoreductase activity, acting on the CH-CH group of donors, NAD or NADP as acceptor"/>
    <property type="evidence" value="ECO:0007669"/>
    <property type="project" value="InterPro"/>
</dbReference>
<dbReference type="GO" id="GO:0016616">
    <property type="term" value="F:oxidoreductase activity, acting on the CH-OH group of donors, NAD or NADP as acceptor"/>
    <property type="evidence" value="ECO:0007669"/>
    <property type="project" value="InterPro"/>
</dbReference>
<dbReference type="InterPro" id="IPR036291">
    <property type="entry name" value="NAD(P)-bd_dom_sf"/>
</dbReference>
<dbReference type="InterPro" id="IPR017476">
    <property type="entry name" value="UDP-Glc/GDP-Man"/>
</dbReference>
<gene>
    <name evidence="2" type="ORF">S01H4_16065</name>
</gene>
<proteinExistence type="predicted"/>
<dbReference type="EMBL" id="BART01007037">
    <property type="protein sequence ID" value="GAG53756.1"/>
    <property type="molecule type" value="Genomic_DNA"/>
</dbReference>
<dbReference type="Pfam" id="PF03721">
    <property type="entry name" value="UDPG_MGDP_dh_N"/>
    <property type="match status" value="1"/>
</dbReference>
<sequence>MSDYVSKLKKAIVSKQAIVGVIGLGYVGLPLADALHSGGLSIIGFDVDESKITSLGKGENYLKHLGSDLTARLSESNRFSSTTDFTRLQEVDVIIVCVPTPVGSHLEPDLSYVLESGRAIGEALRPGQLIILESTTYPGTTKDEFLPAILKAANDADRGDFKVGQDLFVAFSPEREDPGRLISPASSIKRVVRLCSRAFQVR</sequence>
<evidence type="ECO:0000259" key="1">
    <source>
        <dbReference type="Pfam" id="PF03721"/>
    </source>
</evidence>
<dbReference type="SUPFAM" id="SSF51735">
    <property type="entry name" value="NAD(P)-binding Rossmann-fold domains"/>
    <property type="match status" value="1"/>
</dbReference>